<evidence type="ECO:0000313" key="2">
    <source>
        <dbReference type="Proteomes" id="UP001596422"/>
    </source>
</evidence>
<gene>
    <name evidence="1" type="ORF">ACFQDL_32330</name>
</gene>
<reference evidence="2" key="1">
    <citation type="journal article" date="2019" name="Int. J. Syst. Evol. Microbiol.">
        <title>The Global Catalogue of Microorganisms (GCM) 10K type strain sequencing project: providing services to taxonomists for standard genome sequencing and annotation.</title>
        <authorList>
            <consortium name="The Broad Institute Genomics Platform"/>
            <consortium name="The Broad Institute Genome Sequencing Center for Infectious Disease"/>
            <person name="Wu L."/>
            <person name="Ma J."/>
        </authorList>
    </citation>
    <scope>NUCLEOTIDE SEQUENCE [LARGE SCALE GENOMIC DNA]</scope>
    <source>
        <strain evidence="2">NBRC 111756</strain>
    </source>
</reference>
<comment type="caution">
    <text evidence="1">The sequence shown here is derived from an EMBL/GenBank/DDBJ whole genome shotgun (WGS) entry which is preliminary data.</text>
</comment>
<name>A0ABW2A9Y0_9GAMM</name>
<protein>
    <submittedName>
        <fullName evidence="1">Uncharacterized protein</fullName>
    </submittedName>
</protein>
<dbReference type="SUPFAM" id="SSF50022">
    <property type="entry name" value="ISP domain"/>
    <property type="match status" value="1"/>
</dbReference>
<dbReference type="RefSeq" id="WP_379914098.1">
    <property type="nucleotide sequence ID" value="NZ_JBHSWE010000002.1"/>
</dbReference>
<accession>A0ABW2A9Y0</accession>
<keyword evidence="2" id="KW-1185">Reference proteome</keyword>
<proteinExistence type="predicted"/>
<sequence>MSNNDKKTLSDWQDKVAGWVEFRPEENHYKVAREMFTDRELFDLEMELIFENNWIYACHESQIPNPTILPFAAQSHTLCIGTNPQGFLASASGSAIAMIETGLTRMESNA</sequence>
<organism evidence="1 2">
    <name type="scientific">Marinobacterium aestuariivivens</name>
    <dbReference type="NCBI Taxonomy" id="1698799"/>
    <lineage>
        <taxon>Bacteria</taxon>
        <taxon>Pseudomonadati</taxon>
        <taxon>Pseudomonadota</taxon>
        <taxon>Gammaproteobacteria</taxon>
        <taxon>Oceanospirillales</taxon>
        <taxon>Oceanospirillaceae</taxon>
        <taxon>Marinobacterium</taxon>
    </lineage>
</organism>
<dbReference type="Gene3D" id="2.102.10.10">
    <property type="entry name" value="Rieske [2Fe-2S] iron-sulphur domain"/>
    <property type="match status" value="1"/>
</dbReference>
<dbReference type="EMBL" id="JBHSWE010000002">
    <property type="protein sequence ID" value="MFC6674283.1"/>
    <property type="molecule type" value="Genomic_DNA"/>
</dbReference>
<dbReference type="InterPro" id="IPR036922">
    <property type="entry name" value="Rieske_2Fe-2S_sf"/>
</dbReference>
<dbReference type="Proteomes" id="UP001596422">
    <property type="component" value="Unassembled WGS sequence"/>
</dbReference>
<dbReference type="Gene3D" id="3.90.380.10">
    <property type="entry name" value="Naphthalene 1,2-dioxygenase Alpha Subunit, Chain A, domain 1"/>
    <property type="match status" value="1"/>
</dbReference>
<evidence type="ECO:0000313" key="1">
    <source>
        <dbReference type="EMBL" id="MFC6674283.1"/>
    </source>
</evidence>